<evidence type="ECO:0000256" key="7">
    <source>
        <dbReference type="ARBA" id="ARBA00023136"/>
    </source>
</evidence>
<comment type="subcellular location">
    <subcellularLocation>
        <location evidence="1">Cell membrane</location>
        <topology evidence="1">Multi-pass membrane protein</topology>
    </subcellularLocation>
</comment>
<dbReference type="InterPro" id="IPR044669">
    <property type="entry name" value="YneE/VCCN1/2-like"/>
</dbReference>
<comment type="caution">
    <text evidence="9">The sequence shown here is derived from an EMBL/GenBank/DDBJ whole genome shotgun (WGS) entry which is preliminary data.</text>
</comment>
<keyword evidence="3" id="KW-1003">Cell membrane</keyword>
<reference evidence="9 10" key="1">
    <citation type="journal article" date="2015" name="Genome Biol. Evol.">
        <title>Comparative Genomics of a Bacterivorous Green Alga Reveals Evolutionary Causalities and Consequences of Phago-Mixotrophic Mode of Nutrition.</title>
        <authorList>
            <person name="Burns J.A."/>
            <person name="Paasch A."/>
            <person name="Narechania A."/>
            <person name="Kim E."/>
        </authorList>
    </citation>
    <scope>NUCLEOTIDE SEQUENCE [LARGE SCALE GENOMIC DNA]</scope>
    <source>
        <strain evidence="9 10">PLY_AMNH</strain>
    </source>
</reference>
<keyword evidence="5 8" id="KW-1133">Transmembrane helix</keyword>
<dbReference type="Proteomes" id="UP001190700">
    <property type="component" value="Unassembled WGS sequence"/>
</dbReference>
<dbReference type="EMBL" id="LGRX02015758">
    <property type="protein sequence ID" value="KAK3263060.1"/>
    <property type="molecule type" value="Genomic_DNA"/>
</dbReference>
<accession>A0AAE0KWJ3</accession>
<dbReference type="GO" id="GO:0005886">
    <property type="term" value="C:plasma membrane"/>
    <property type="evidence" value="ECO:0007669"/>
    <property type="project" value="UniProtKB-SubCell"/>
</dbReference>
<evidence type="ECO:0000256" key="2">
    <source>
        <dbReference type="ARBA" id="ARBA00022448"/>
    </source>
</evidence>
<dbReference type="GO" id="GO:0005254">
    <property type="term" value="F:chloride channel activity"/>
    <property type="evidence" value="ECO:0007669"/>
    <property type="project" value="InterPro"/>
</dbReference>
<gene>
    <name evidence="9" type="ORF">CYMTET_28115</name>
</gene>
<feature type="transmembrane region" description="Helical" evidence="8">
    <location>
        <begin position="269"/>
        <end position="286"/>
    </location>
</feature>
<name>A0AAE0KWJ3_9CHLO</name>
<keyword evidence="2" id="KW-0813">Transport</keyword>
<keyword evidence="10" id="KW-1185">Reference proteome</keyword>
<evidence type="ECO:0000256" key="1">
    <source>
        <dbReference type="ARBA" id="ARBA00004651"/>
    </source>
</evidence>
<feature type="transmembrane region" description="Helical" evidence="8">
    <location>
        <begin position="105"/>
        <end position="127"/>
    </location>
</feature>
<evidence type="ECO:0000256" key="8">
    <source>
        <dbReference type="SAM" id="Phobius"/>
    </source>
</evidence>
<evidence type="ECO:0000313" key="10">
    <source>
        <dbReference type="Proteomes" id="UP001190700"/>
    </source>
</evidence>
<sequence length="362" mass="40760">MCAYGQQNAFWNFGWLRLPNQEERTSLPSTSVVCPITYMVIPCDTLSQFSEDDWVRHRSSLRYFKNLGTIFKSYIFGGLILPIAALTCWSAVVYVAFLYAPQYGLSVHVPMAPLSNTIGAISLLLVFRTNTAYDRWWEARKNWGLTLNRSRDIVRQGLTWFKKEDTALREQLVRYVCAFAYALKAHLRADEDTEAELKGVLTESELAHAMQQKHVPNHLLRMLAAIVHQANLLPMQASSMDTNISEMEDILGKSERTLKTPIPLSYTRMTVRFVMIWLIVLPLALAPSCGWACIPTQVLVSFCFLGIEEIGIKIEEPFSIISCEAICAAVKLSCEDMLNSYDEDVLVVAKPGPVSFAVTSTV</sequence>
<evidence type="ECO:0000256" key="4">
    <source>
        <dbReference type="ARBA" id="ARBA00022692"/>
    </source>
</evidence>
<dbReference type="AlphaFoldDB" id="A0AAE0KWJ3"/>
<keyword evidence="6" id="KW-0406">Ion transport</keyword>
<feature type="transmembrane region" description="Helical" evidence="8">
    <location>
        <begin position="74"/>
        <end position="99"/>
    </location>
</feature>
<dbReference type="PANTHER" id="PTHR33281">
    <property type="entry name" value="UPF0187 PROTEIN YNEE"/>
    <property type="match status" value="1"/>
</dbReference>
<evidence type="ECO:0000256" key="5">
    <source>
        <dbReference type="ARBA" id="ARBA00022989"/>
    </source>
</evidence>
<dbReference type="PANTHER" id="PTHR33281:SF19">
    <property type="entry name" value="VOLTAGE-DEPENDENT ANION CHANNEL-FORMING PROTEIN YNEE"/>
    <property type="match status" value="1"/>
</dbReference>
<keyword evidence="7 8" id="KW-0472">Membrane</keyword>
<organism evidence="9 10">
    <name type="scientific">Cymbomonas tetramitiformis</name>
    <dbReference type="NCBI Taxonomy" id="36881"/>
    <lineage>
        <taxon>Eukaryota</taxon>
        <taxon>Viridiplantae</taxon>
        <taxon>Chlorophyta</taxon>
        <taxon>Pyramimonadophyceae</taxon>
        <taxon>Pyramimonadales</taxon>
        <taxon>Pyramimonadaceae</taxon>
        <taxon>Cymbomonas</taxon>
    </lineage>
</organism>
<evidence type="ECO:0000256" key="6">
    <source>
        <dbReference type="ARBA" id="ARBA00023065"/>
    </source>
</evidence>
<evidence type="ECO:0000256" key="3">
    <source>
        <dbReference type="ARBA" id="ARBA00022475"/>
    </source>
</evidence>
<protein>
    <recommendedName>
        <fullName evidence="11">Bestrophin, RFP-TM, chloride channel-domain-containing protein</fullName>
    </recommendedName>
</protein>
<evidence type="ECO:0000313" key="9">
    <source>
        <dbReference type="EMBL" id="KAK3263060.1"/>
    </source>
</evidence>
<proteinExistence type="predicted"/>
<dbReference type="Pfam" id="PF25539">
    <property type="entry name" value="Bestrophin_2"/>
    <property type="match status" value="1"/>
</dbReference>
<evidence type="ECO:0008006" key="11">
    <source>
        <dbReference type="Google" id="ProtNLM"/>
    </source>
</evidence>
<keyword evidence="4 8" id="KW-0812">Transmembrane</keyword>